<feature type="domain" description="Lipoyl-binding" evidence="9">
    <location>
        <begin position="1037"/>
        <end position="1115"/>
    </location>
</feature>
<comment type="cofactor">
    <cofactor evidence="1">
        <name>biotin</name>
        <dbReference type="ChEBI" id="CHEBI:57586"/>
    </cofactor>
</comment>
<dbReference type="Proteomes" id="UP001153709">
    <property type="component" value="Chromosome 5"/>
</dbReference>
<accession>A0A9N9XBN9</accession>
<dbReference type="Gene3D" id="3.30.700.40">
    <property type="match status" value="1"/>
</dbReference>
<evidence type="ECO:0000313" key="13">
    <source>
        <dbReference type="Proteomes" id="UP001153709"/>
    </source>
</evidence>
<dbReference type="PROSITE" id="PS50968">
    <property type="entry name" value="BIOTINYL_LIPOYL"/>
    <property type="match status" value="1"/>
</dbReference>
<evidence type="ECO:0000256" key="5">
    <source>
        <dbReference type="ARBA" id="ARBA00023267"/>
    </source>
</evidence>
<dbReference type="InterPro" id="IPR016185">
    <property type="entry name" value="PreATP-grasp_dom_sf"/>
</dbReference>
<dbReference type="EMBL" id="OU898280">
    <property type="protein sequence ID" value="CAG9835204.1"/>
    <property type="molecule type" value="Genomic_DNA"/>
</dbReference>
<evidence type="ECO:0000313" key="12">
    <source>
        <dbReference type="EMBL" id="CAG9835204.1"/>
    </source>
</evidence>
<dbReference type="SUPFAM" id="SSF56059">
    <property type="entry name" value="Glutathione synthetase ATP-binding domain-like"/>
    <property type="match status" value="1"/>
</dbReference>
<evidence type="ECO:0000256" key="1">
    <source>
        <dbReference type="ARBA" id="ARBA00001953"/>
    </source>
</evidence>
<dbReference type="InterPro" id="IPR011053">
    <property type="entry name" value="Single_hybrid_motif"/>
</dbReference>
<keyword evidence="5" id="KW-0092">Biotin</keyword>
<keyword evidence="13" id="KW-1185">Reference proteome</keyword>
<dbReference type="SUPFAM" id="SSF51246">
    <property type="entry name" value="Rudiment single hybrid motif"/>
    <property type="match status" value="1"/>
</dbReference>
<dbReference type="Gene3D" id="3.30.470.20">
    <property type="entry name" value="ATP-grasp fold, B domain"/>
    <property type="match status" value="1"/>
</dbReference>
<dbReference type="GO" id="GO:0004485">
    <property type="term" value="F:methylcrotonoyl-CoA carboxylase activity"/>
    <property type="evidence" value="ECO:0007669"/>
    <property type="project" value="TreeGrafter"/>
</dbReference>
<dbReference type="GO" id="GO:0005524">
    <property type="term" value="F:ATP binding"/>
    <property type="evidence" value="ECO:0007669"/>
    <property type="project" value="UniProtKB-UniRule"/>
</dbReference>
<dbReference type="FunFam" id="3.40.50.20:FF:000010">
    <property type="entry name" value="Propionyl-CoA carboxylase subunit alpha"/>
    <property type="match status" value="1"/>
</dbReference>
<dbReference type="SUPFAM" id="SSF51230">
    <property type="entry name" value="Single hybrid motif"/>
    <property type="match status" value="1"/>
</dbReference>
<dbReference type="Gene3D" id="3.30.1490.20">
    <property type="entry name" value="ATP-grasp fold, A domain"/>
    <property type="match status" value="1"/>
</dbReference>
<keyword evidence="7" id="KW-0175">Coiled coil</keyword>
<dbReference type="InterPro" id="IPR011054">
    <property type="entry name" value="Rudment_hybrid_motif"/>
</dbReference>
<dbReference type="InterPro" id="IPR050856">
    <property type="entry name" value="Biotin_carboxylase_complex"/>
</dbReference>
<dbReference type="Pfam" id="PF00289">
    <property type="entry name" value="Biotin_carb_N"/>
    <property type="match status" value="1"/>
</dbReference>
<reference evidence="12" key="1">
    <citation type="submission" date="2022-01" db="EMBL/GenBank/DDBJ databases">
        <authorList>
            <person name="King R."/>
        </authorList>
    </citation>
    <scope>NUCLEOTIDE SEQUENCE</scope>
</reference>
<dbReference type="PROSITE" id="PS00867">
    <property type="entry name" value="CPSASE_2"/>
    <property type="match status" value="1"/>
</dbReference>
<evidence type="ECO:0000256" key="2">
    <source>
        <dbReference type="ARBA" id="ARBA00022598"/>
    </source>
</evidence>
<evidence type="ECO:0000259" key="10">
    <source>
        <dbReference type="PROSITE" id="PS50975"/>
    </source>
</evidence>
<dbReference type="InterPro" id="IPR001882">
    <property type="entry name" value="Biotin_BS"/>
</dbReference>
<dbReference type="OrthoDB" id="196847at2759"/>
<dbReference type="Pfam" id="PF02786">
    <property type="entry name" value="CPSase_L_D2"/>
    <property type="match status" value="1"/>
</dbReference>
<dbReference type="GO" id="GO:0005739">
    <property type="term" value="C:mitochondrion"/>
    <property type="evidence" value="ECO:0007669"/>
    <property type="project" value="TreeGrafter"/>
</dbReference>
<dbReference type="InterPro" id="IPR005479">
    <property type="entry name" value="CPAse_ATP-bd"/>
</dbReference>
<dbReference type="Gene3D" id="2.40.50.100">
    <property type="match status" value="1"/>
</dbReference>
<proteinExistence type="predicted"/>
<dbReference type="InterPro" id="IPR005482">
    <property type="entry name" value="Biotin_COase_C"/>
</dbReference>
<dbReference type="InterPro" id="IPR011761">
    <property type="entry name" value="ATP-grasp"/>
</dbReference>
<name>A0A9N9XBN9_DIABA</name>
<evidence type="ECO:0008006" key="14">
    <source>
        <dbReference type="Google" id="ProtNLM"/>
    </source>
</evidence>
<evidence type="ECO:0000256" key="7">
    <source>
        <dbReference type="SAM" id="Coils"/>
    </source>
</evidence>
<dbReference type="InterPro" id="IPR013815">
    <property type="entry name" value="ATP_grasp_subdomain_1"/>
</dbReference>
<dbReference type="SUPFAM" id="SSF52440">
    <property type="entry name" value="PreATP-grasp domain"/>
    <property type="match status" value="1"/>
</dbReference>
<keyword evidence="2" id="KW-0436">Ligase</keyword>
<dbReference type="InterPro" id="IPR011764">
    <property type="entry name" value="Biotin_carboxylation_dom"/>
</dbReference>
<dbReference type="Pfam" id="PF00364">
    <property type="entry name" value="Biotin_lipoyl"/>
    <property type="match status" value="1"/>
</dbReference>
<dbReference type="FunFam" id="3.30.470.20:FF:000028">
    <property type="entry name" value="Methylcrotonoyl-CoA carboxylase subunit alpha, mitochondrial"/>
    <property type="match status" value="1"/>
</dbReference>
<feature type="compositionally biased region" description="Basic residues" evidence="8">
    <location>
        <begin position="264"/>
        <end position="274"/>
    </location>
</feature>
<dbReference type="GO" id="GO:0046872">
    <property type="term" value="F:metal ion binding"/>
    <property type="evidence" value="ECO:0007669"/>
    <property type="project" value="InterPro"/>
</dbReference>
<dbReference type="PROSITE" id="PS00188">
    <property type="entry name" value="BIOTIN"/>
    <property type="match status" value="1"/>
</dbReference>
<dbReference type="SMART" id="SM00878">
    <property type="entry name" value="Biotin_carb_C"/>
    <property type="match status" value="1"/>
</dbReference>
<dbReference type="FunFam" id="3.30.1490.20:FF:000003">
    <property type="entry name" value="acetyl-CoA carboxylase isoform X1"/>
    <property type="match status" value="1"/>
</dbReference>
<keyword evidence="4 6" id="KW-0067">ATP-binding</keyword>
<evidence type="ECO:0000256" key="4">
    <source>
        <dbReference type="ARBA" id="ARBA00022840"/>
    </source>
</evidence>
<sequence>MELHQKKTVKKARRKIEENNVGELKWIEKDNELGKSQDETVKSKAKVEAAVFQAFKELKKKAKKERQAEKRRLLQQQKLEDEEREKVVEKTIPAMVTIKRVTGGGNNCPTVEITVKVSTPEDHKLMYTLLNGSDDCNKTEVTHKPNKGYKKKKKAKNSIERLEAPEKIPQVITKELKVTVALDMINKKNNEPSSAEPNKLSNTKSIVESITITKINSSERRKQTVSSINNISSIVTVAETEKSIHMGQGNKSPNREHVDENSKKKTKKNNKTNKIRQDTQASTIPTEKDKPMSLIPEKNMIFDPLKSKLQQKYDKNAESCGPATIFANENGTITVIRNFRLKQSISNRERALSIPLGTILNQTTSSDVEKSPISTNSTNSKMQDSTGHSQVQKILSALPEIQICKVDIKNIKPKLKENVCENNFFVSFSKQYYGVRRKSTLRKIDKLLIANRGEIACRIVRTAKRLGVRTVAVYSDVDEKSLHVSLADEAYRIGPATASQSYLRGDKLLEVAKQSGSQAIHPGYGFLSENVEFAERCQNEGIIFIGPPSSAIRDMGIKSTSKTIMSAAGVPIVEGYHGEDQSIETLKKEARRIGFPVMIKAVRGGGGKGMRIALTEQDFEEALESAKTESQKAFADSVVLLEKFVTEPRHVEVQVFADTHGNAVHLFERDCSVQRRHQKIIEEAPAPGLSPKLRNELGMAAVRAAKAVGYVGAGTVEFILDKKSHAFHFMEMNTRLQVEHPITEMITGTDLVEWQIKVASGEKLPLAQDEITLNGHAFEARIYAEDPRGGFLPGAGHLSYVSTPEAADDTRIETGVRQGDEVSIHYDPMIAKLVVWGKEREEGLSKLKAKLREYNIAGLETNVNFLLDLADHPEFSAGNVHTNFIRDHYDTLFRKENPSIAQLCQAAIATILIDRDLENGEAIARKDQYNPFTVESSFRVNYEHDRKIKLKFKDTDIMVTNRFNRDNRFSLSCDGGKTYIDAHATITKFNNKIILTATIDDIIYKTNIYRNEEVLALFGQEGKLQFSLPRPTYVTQQEEESSTGLDNKAVSPMPGVLDKLLVKCGDKVKKGDSLFILIAMKMEYVVKASRDATISKVNFAVGDNVPKDSTIIQFDVAE</sequence>
<feature type="domain" description="Biotin carboxylation" evidence="11">
    <location>
        <begin position="443"/>
        <end position="890"/>
    </location>
</feature>
<feature type="coiled-coil region" evidence="7">
    <location>
        <begin position="52"/>
        <end position="85"/>
    </location>
</feature>
<dbReference type="PROSITE" id="PS50975">
    <property type="entry name" value="ATP_GRASP"/>
    <property type="match status" value="1"/>
</dbReference>
<dbReference type="AlphaFoldDB" id="A0A9N9XBN9"/>
<dbReference type="Pfam" id="PF02785">
    <property type="entry name" value="Biotin_carb_C"/>
    <property type="match status" value="1"/>
</dbReference>
<evidence type="ECO:0000259" key="11">
    <source>
        <dbReference type="PROSITE" id="PS50979"/>
    </source>
</evidence>
<dbReference type="PANTHER" id="PTHR18866:SF33">
    <property type="entry name" value="METHYLCROTONOYL-COA CARBOXYLASE SUBUNIT ALPHA, MITOCHONDRIAL-RELATED"/>
    <property type="match status" value="1"/>
</dbReference>
<dbReference type="PROSITE" id="PS50979">
    <property type="entry name" value="BC"/>
    <property type="match status" value="1"/>
</dbReference>
<protein>
    <recommendedName>
        <fullName evidence="14">Methylcrotonoyl-CoA carboxylase subunit alpha, mitochondrial</fullName>
    </recommendedName>
</protein>
<gene>
    <name evidence="12" type="ORF">DIABBA_LOCUS8421</name>
</gene>
<feature type="compositionally biased region" description="Basic and acidic residues" evidence="8">
    <location>
        <begin position="253"/>
        <end position="263"/>
    </location>
</feature>
<keyword evidence="3 6" id="KW-0547">Nucleotide-binding</keyword>
<evidence type="ECO:0000256" key="3">
    <source>
        <dbReference type="ARBA" id="ARBA00022741"/>
    </source>
</evidence>
<evidence type="ECO:0000259" key="9">
    <source>
        <dbReference type="PROSITE" id="PS50968"/>
    </source>
</evidence>
<dbReference type="PANTHER" id="PTHR18866">
    <property type="entry name" value="CARBOXYLASE:PYRUVATE/ACETYL-COA/PROPIONYL-COA CARBOXYLASE"/>
    <property type="match status" value="1"/>
</dbReference>
<feature type="domain" description="ATP-grasp" evidence="10">
    <location>
        <begin position="562"/>
        <end position="760"/>
    </location>
</feature>
<dbReference type="InterPro" id="IPR000089">
    <property type="entry name" value="Biotin_lipoyl"/>
</dbReference>
<dbReference type="Gene3D" id="3.40.50.20">
    <property type="match status" value="1"/>
</dbReference>
<feature type="region of interest" description="Disordered" evidence="8">
    <location>
        <begin position="365"/>
        <end position="386"/>
    </location>
</feature>
<dbReference type="CDD" id="cd06850">
    <property type="entry name" value="biotinyl_domain"/>
    <property type="match status" value="1"/>
</dbReference>
<feature type="region of interest" description="Disordered" evidence="8">
    <location>
        <begin position="241"/>
        <end position="291"/>
    </location>
</feature>
<evidence type="ECO:0000256" key="6">
    <source>
        <dbReference type="PROSITE-ProRule" id="PRU00409"/>
    </source>
</evidence>
<organism evidence="12 13">
    <name type="scientific">Diabrotica balteata</name>
    <name type="common">Banded cucumber beetle</name>
    <dbReference type="NCBI Taxonomy" id="107213"/>
    <lineage>
        <taxon>Eukaryota</taxon>
        <taxon>Metazoa</taxon>
        <taxon>Ecdysozoa</taxon>
        <taxon>Arthropoda</taxon>
        <taxon>Hexapoda</taxon>
        <taxon>Insecta</taxon>
        <taxon>Pterygota</taxon>
        <taxon>Neoptera</taxon>
        <taxon>Endopterygota</taxon>
        <taxon>Coleoptera</taxon>
        <taxon>Polyphaga</taxon>
        <taxon>Cucujiformia</taxon>
        <taxon>Chrysomeloidea</taxon>
        <taxon>Chrysomelidae</taxon>
        <taxon>Galerucinae</taxon>
        <taxon>Diabroticina</taxon>
        <taxon>Diabroticites</taxon>
        <taxon>Diabrotica</taxon>
    </lineage>
</organism>
<evidence type="ECO:0000256" key="8">
    <source>
        <dbReference type="SAM" id="MobiDB-lite"/>
    </source>
</evidence>
<dbReference type="InterPro" id="IPR005481">
    <property type="entry name" value="BC-like_N"/>
</dbReference>